<comment type="similarity">
    <text evidence="7">Belongs to the binding-protein-dependent transport system permease family.</text>
</comment>
<feature type="transmembrane region" description="Helical" evidence="7">
    <location>
        <begin position="68"/>
        <end position="90"/>
    </location>
</feature>
<dbReference type="HOGENOM" id="CLU_016047_1_1_9"/>
<evidence type="ECO:0000313" key="8">
    <source>
        <dbReference type="EMBL" id="QBF76067.1"/>
    </source>
</evidence>
<dbReference type="eggNOG" id="COG0395">
    <property type="taxonomic scope" value="Bacteria"/>
</dbReference>
<evidence type="ECO:0000256" key="4">
    <source>
        <dbReference type="ARBA" id="ARBA00022692"/>
    </source>
</evidence>
<dbReference type="Proteomes" id="UP000289664">
    <property type="component" value="Chromosome"/>
</dbReference>
<keyword evidence="3" id="KW-1003">Cell membrane</keyword>
<sequence length="268" mass="30259">MKIKKIMSPVIWVLLSLIIIFPIYILFMSSFKGENEIFATTLIPKNFTLENFILVFESGFLNSIKNSFIVATSVTVVALILHAMAGYALARMNFPGRQLIFRTMMGTLMIPFTVIMVPLFMITKSFHMTNSYLGLIIPSLFNAYGIFMYCQFYRDFPAELEEAAYMEGCSRASVFFRIVLPLSKPVMIPLTIAFFLGNWNNYLWPLIVNKKKEFEVVQVALANLAGSGYATPWNVLIASAAVAALPTFILFLILQKYLVEGIKMSGIK</sequence>
<dbReference type="RefSeq" id="WP_004604835.1">
    <property type="nucleotide sequence ID" value="NZ_CP036170.1"/>
</dbReference>
<comment type="subcellular location">
    <subcellularLocation>
        <location evidence="1 7">Cell membrane</location>
        <topology evidence="1 7">Multi-pass membrane protein</topology>
    </subcellularLocation>
</comment>
<dbReference type="STRING" id="411468.CLOSCI_00128"/>
<name>B0N9L6_CLOS5</name>
<keyword evidence="2 7" id="KW-0813">Transport</keyword>
<gene>
    <name evidence="8" type="primary">araQ_6</name>
    <name evidence="8" type="ORF">HDCHBGLK_03483</name>
</gene>
<feature type="transmembrane region" description="Helical" evidence="7">
    <location>
        <begin position="174"/>
        <end position="196"/>
    </location>
</feature>
<reference evidence="8 9" key="1">
    <citation type="journal article" date="2019" name="Appl. Environ. Microbiol.">
        <title>Clostridium scindens ATCC 35704: integration of nutritional requirements, the complete genome sequence, and global transcriptional responses to bile acids.</title>
        <authorList>
            <person name="Devendran S."/>
            <person name="Shrestha R."/>
            <person name="Alves J.M.P."/>
            <person name="Wolf P.G."/>
            <person name="Ly L."/>
            <person name="Hernandez A.G."/>
            <person name="Mendez-Garcia C."/>
            <person name="Inboden A."/>
            <person name="Wiley J."/>
            <person name="Paul O."/>
            <person name="Allen A."/>
            <person name="Springer E."/>
            <person name="Wright C.L."/>
            <person name="Fields C.J."/>
            <person name="Daniel S.L."/>
            <person name="Ridlon J.M."/>
        </authorList>
    </citation>
    <scope>NUCLEOTIDE SEQUENCE [LARGE SCALE GENOMIC DNA]</scope>
    <source>
        <strain evidence="8 9">ATCC 35704</strain>
    </source>
</reference>
<dbReference type="KEGG" id="csci:HDCHBGLK_03483"/>
<dbReference type="SUPFAM" id="SSF161098">
    <property type="entry name" value="MetI-like"/>
    <property type="match status" value="1"/>
</dbReference>
<evidence type="ECO:0000256" key="7">
    <source>
        <dbReference type="RuleBase" id="RU363032"/>
    </source>
</evidence>
<dbReference type="GeneID" id="62697660"/>
<dbReference type="PANTHER" id="PTHR43744">
    <property type="entry name" value="ABC TRANSPORTER PERMEASE PROTEIN MG189-RELATED-RELATED"/>
    <property type="match status" value="1"/>
</dbReference>
<feature type="transmembrane region" description="Helical" evidence="7">
    <location>
        <begin position="12"/>
        <end position="31"/>
    </location>
</feature>
<protein>
    <submittedName>
        <fullName evidence="8">L-arabinose transport system permease protein AraQ</fullName>
    </submittedName>
</protein>
<feature type="transmembrane region" description="Helical" evidence="7">
    <location>
        <begin position="99"/>
        <end position="120"/>
    </location>
</feature>
<dbReference type="CDD" id="cd06261">
    <property type="entry name" value="TM_PBP2"/>
    <property type="match status" value="1"/>
</dbReference>
<keyword evidence="4 7" id="KW-0812">Transmembrane</keyword>
<dbReference type="GO" id="GO:0005886">
    <property type="term" value="C:plasma membrane"/>
    <property type="evidence" value="ECO:0007669"/>
    <property type="project" value="UniProtKB-SubCell"/>
</dbReference>
<dbReference type="InterPro" id="IPR000515">
    <property type="entry name" value="MetI-like"/>
</dbReference>
<dbReference type="Pfam" id="PF00528">
    <property type="entry name" value="BPD_transp_1"/>
    <property type="match status" value="1"/>
</dbReference>
<evidence type="ECO:0000313" key="9">
    <source>
        <dbReference type="Proteomes" id="UP000289664"/>
    </source>
</evidence>
<evidence type="ECO:0000256" key="1">
    <source>
        <dbReference type="ARBA" id="ARBA00004651"/>
    </source>
</evidence>
<accession>B0N9L6</accession>
<evidence type="ECO:0000256" key="5">
    <source>
        <dbReference type="ARBA" id="ARBA00022989"/>
    </source>
</evidence>
<dbReference type="InterPro" id="IPR035906">
    <property type="entry name" value="MetI-like_sf"/>
</dbReference>
<keyword evidence="6 7" id="KW-0472">Membrane</keyword>
<dbReference type="AlphaFoldDB" id="B0N9L6"/>
<keyword evidence="9" id="KW-1185">Reference proteome</keyword>
<dbReference type="GO" id="GO:0055085">
    <property type="term" value="P:transmembrane transport"/>
    <property type="evidence" value="ECO:0007669"/>
    <property type="project" value="InterPro"/>
</dbReference>
<evidence type="ECO:0000256" key="3">
    <source>
        <dbReference type="ARBA" id="ARBA00022475"/>
    </source>
</evidence>
<dbReference type="PROSITE" id="PS50928">
    <property type="entry name" value="ABC_TM1"/>
    <property type="match status" value="1"/>
</dbReference>
<evidence type="ECO:0000256" key="2">
    <source>
        <dbReference type="ARBA" id="ARBA00022448"/>
    </source>
</evidence>
<dbReference type="OrthoDB" id="9793448at2"/>
<dbReference type="Gene3D" id="1.10.3720.10">
    <property type="entry name" value="MetI-like"/>
    <property type="match status" value="1"/>
</dbReference>
<proteinExistence type="inferred from homology"/>
<organism evidence="8 9">
    <name type="scientific">Clostridium scindens (strain ATCC 35704 / DSM 5676 / VPI 13733 / 19)</name>
    <dbReference type="NCBI Taxonomy" id="411468"/>
    <lineage>
        <taxon>Bacteria</taxon>
        <taxon>Bacillati</taxon>
        <taxon>Bacillota</taxon>
        <taxon>Clostridia</taxon>
        <taxon>Lachnospirales</taxon>
        <taxon>Lachnospiraceae</taxon>
    </lineage>
</organism>
<dbReference type="PANTHER" id="PTHR43744:SF12">
    <property type="entry name" value="ABC TRANSPORTER PERMEASE PROTEIN MG189-RELATED"/>
    <property type="match status" value="1"/>
</dbReference>
<feature type="transmembrane region" description="Helical" evidence="7">
    <location>
        <begin position="233"/>
        <end position="254"/>
    </location>
</feature>
<feature type="transmembrane region" description="Helical" evidence="7">
    <location>
        <begin position="132"/>
        <end position="153"/>
    </location>
</feature>
<dbReference type="EMBL" id="CP036170">
    <property type="protein sequence ID" value="QBF76067.1"/>
    <property type="molecule type" value="Genomic_DNA"/>
</dbReference>
<evidence type="ECO:0000256" key="6">
    <source>
        <dbReference type="ARBA" id="ARBA00023136"/>
    </source>
</evidence>
<keyword evidence="5 7" id="KW-1133">Transmembrane helix</keyword>